<keyword evidence="7" id="KW-1185">Reference proteome</keyword>
<dbReference type="PROSITE" id="PS50995">
    <property type="entry name" value="HTH_MARR_2"/>
    <property type="match status" value="1"/>
</dbReference>
<evidence type="ECO:0000313" key="7">
    <source>
        <dbReference type="Proteomes" id="UP001589568"/>
    </source>
</evidence>
<comment type="caution">
    <text evidence="6">The sequence shown here is derived from an EMBL/GenBank/DDBJ whole genome shotgun (WGS) entry which is preliminary data.</text>
</comment>
<dbReference type="InterPro" id="IPR036390">
    <property type="entry name" value="WH_DNA-bd_sf"/>
</dbReference>
<organism evidence="6 7">
    <name type="scientific">Nonomuraea salmonea</name>
    <dbReference type="NCBI Taxonomy" id="46181"/>
    <lineage>
        <taxon>Bacteria</taxon>
        <taxon>Bacillati</taxon>
        <taxon>Actinomycetota</taxon>
        <taxon>Actinomycetes</taxon>
        <taxon>Streptosporangiales</taxon>
        <taxon>Streptosporangiaceae</taxon>
        <taxon>Nonomuraea</taxon>
    </lineage>
</organism>
<dbReference type="Gene3D" id="1.10.10.10">
    <property type="entry name" value="Winged helix-like DNA-binding domain superfamily/Winged helix DNA-binding domain"/>
    <property type="match status" value="1"/>
</dbReference>
<dbReference type="RefSeq" id="WP_345388391.1">
    <property type="nucleotide sequence ID" value="NZ_BAAAXS010000001.1"/>
</dbReference>
<reference evidence="6 7" key="1">
    <citation type="submission" date="2024-09" db="EMBL/GenBank/DDBJ databases">
        <authorList>
            <person name="Sun Q."/>
            <person name="Mori K."/>
        </authorList>
    </citation>
    <scope>NUCLEOTIDE SEQUENCE [LARGE SCALE GENOMIC DNA]</scope>
    <source>
        <strain evidence="6 7">JCM 3324</strain>
    </source>
</reference>
<name>A0ABV5NCG9_9ACTN</name>
<accession>A0ABV5NCG9</accession>
<dbReference type="EMBL" id="JBHMCF010000002">
    <property type="protein sequence ID" value="MFB9467988.1"/>
    <property type="molecule type" value="Genomic_DNA"/>
</dbReference>
<keyword evidence="2" id="KW-0238">DNA-binding</keyword>
<evidence type="ECO:0000256" key="2">
    <source>
        <dbReference type="ARBA" id="ARBA00023125"/>
    </source>
</evidence>
<protein>
    <submittedName>
        <fullName evidence="6">MarR family winged helix-turn-helix transcriptional regulator</fullName>
    </submittedName>
</protein>
<dbReference type="SMART" id="SM00347">
    <property type="entry name" value="HTH_MARR"/>
    <property type="match status" value="1"/>
</dbReference>
<evidence type="ECO:0000256" key="3">
    <source>
        <dbReference type="ARBA" id="ARBA00023163"/>
    </source>
</evidence>
<dbReference type="Pfam" id="PF12802">
    <property type="entry name" value="MarR_2"/>
    <property type="match status" value="1"/>
</dbReference>
<feature type="region of interest" description="Disordered" evidence="4">
    <location>
        <begin position="154"/>
        <end position="189"/>
    </location>
</feature>
<dbReference type="PRINTS" id="PR00598">
    <property type="entry name" value="HTHMARR"/>
</dbReference>
<dbReference type="InterPro" id="IPR000835">
    <property type="entry name" value="HTH_MarR-typ"/>
</dbReference>
<dbReference type="PANTHER" id="PTHR42756">
    <property type="entry name" value="TRANSCRIPTIONAL REGULATOR, MARR"/>
    <property type="match status" value="1"/>
</dbReference>
<dbReference type="Proteomes" id="UP001589568">
    <property type="component" value="Unassembled WGS sequence"/>
</dbReference>
<evidence type="ECO:0000259" key="5">
    <source>
        <dbReference type="PROSITE" id="PS50995"/>
    </source>
</evidence>
<dbReference type="InterPro" id="IPR023187">
    <property type="entry name" value="Tscrpt_reg_MarR-type_CS"/>
</dbReference>
<keyword evidence="3" id="KW-0804">Transcription</keyword>
<dbReference type="PANTHER" id="PTHR42756:SF1">
    <property type="entry name" value="TRANSCRIPTIONAL REPRESSOR OF EMRAB OPERON"/>
    <property type="match status" value="1"/>
</dbReference>
<dbReference type="InterPro" id="IPR036388">
    <property type="entry name" value="WH-like_DNA-bd_sf"/>
</dbReference>
<keyword evidence="1" id="KW-0805">Transcription regulation</keyword>
<evidence type="ECO:0000256" key="4">
    <source>
        <dbReference type="SAM" id="MobiDB-lite"/>
    </source>
</evidence>
<dbReference type="PROSITE" id="PS01117">
    <property type="entry name" value="HTH_MARR_1"/>
    <property type="match status" value="1"/>
</dbReference>
<evidence type="ECO:0000313" key="6">
    <source>
        <dbReference type="EMBL" id="MFB9467988.1"/>
    </source>
</evidence>
<proteinExistence type="predicted"/>
<gene>
    <name evidence="6" type="ORF">ACFFR3_00640</name>
</gene>
<dbReference type="SUPFAM" id="SSF46785">
    <property type="entry name" value="Winged helix' DNA-binding domain"/>
    <property type="match status" value="1"/>
</dbReference>
<feature type="domain" description="HTH marR-type" evidence="5">
    <location>
        <begin position="20"/>
        <end position="152"/>
    </location>
</feature>
<sequence length="189" mass="20039">MLQDLLERFLAGEGGPAADHVGLGMLLAEVHNQSRERLNQALRPLGLNVRTFAVLLALPMYGPVSQRDLIDRLRIDKSAMVRLIDELEARGLVARERAPQDRRAYCIVLTPQGEQTLAAARQATDRIGGHLFGPLPKAERGLLVELLRGVAERAATSSPDASSSPSAAPSPGAAPSPDASSSPGATAPR</sequence>
<evidence type="ECO:0000256" key="1">
    <source>
        <dbReference type="ARBA" id="ARBA00023015"/>
    </source>
</evidence>